<dbReference type="Proteomes" id="UP000598271">
    <property type="component" value="Unassembled WGS sequence"/>
</dbReference>
<reference evidence="1 2" key="1">
    <citation type="journal article" date="2014" name="Int. J. Syst. Evol. Microbiol.">
        <title>Complete genome sequence of Corynebacterium casei LMG S-19264T (=DSM 44701T), isolated from a smear-ripened cheese.</title>
        <authorList>
            <consortium name="US DOE Joint Genome Institute (JGI-PGF)"/>
            <person name="Walter F."/>
            <person name="Albersmeier A."/>
            <person name="Kalinowski J."/>
            <person name="Ruckert C."/>
        </authorList>
    </citation>
    <scope>NUCLEOTIDE SEQUENCE [LARGE SCALE GENOMIC DNA]</scope>
    <source>
        <strain evidence="1 2">KCTC 12866</strain>
    </source>
</reference>
<organism evidence="1 2">
    <name type="scientific">Persicitalea jodogahamensis</name>
    <dbReference type="NCBI Taxonomy" id="402147"/>
    <lineage>
        <taxon>Bacteria</taxon>
        <taxon>Pseudomonadati</taxon>
        <taxon>Bacteroidota</taxon>
        <taxon>Cytophagia</taxon>
        <taxon>Cytophagales</taxon>
        <taxon>Spirosomataceae</taxon>
        <taxon>Persicitalea</taxon>
    </lineage>
</organism>
<gene>
    <name evidence="1" type="ORF">GCM10007390_16490</name>
</gene>
<sequence>MRQYKLAAEITDSGQMLNAMSSYAAPDKLEPGNGEPKFDAVVHFAAVPRIMIKPGNETFLVNIVGTYNRIKPYEYTEFFLDYFQQ</sequence>
<evidence type="ECO:0000313" key="1">
    <source>
        <dbReference type="EMBL" id="GHB63362.1"/>
    </source>
</evidence>
<protein>
    <submittedName>
        <fullName evidence="1">Uncharacterized protein</fullName>
    </submittedName>
</protein>
<comment type="caution">
    <text evidence="1">The sequence shown here is derived from an EMBL/GenBank/DDBJ whole genome shotgun (WGS) entry which is preliminary data.</text>
</comment>
<dbReference type="AlphaFoldDB" id="A0A8J3D937"/>
<proteinExistence type="predicted"/>
<name>A0A8J3D937_9BACT</name>
<keyword evidence="2" id="KW-1185">Reference proteome</keyword>
<evidence type="ECO:0000313" key="2">
    <source>
        <dbReference type="Proteomes" id="UP000598271"/>
    </source>
</evidence>
<accession>A0A8J3D937</accession>
<dbReference type="Gene3D" id="3.40.50.720">
    <property type="entry name" value="NAD(P)-binding Rossmann-like Domain"/>
    <property type="match status" value="1"/>
</dbReference>
<dbReference type="EMBL" id="BMXF01000001">
    <property type="protein sequence ID" value="GHB63362.1"/>
    <property type="molecule type" value="Genomic_DNA"/>
</dbReference>